<evidence type="ECO:0000259" key="14">
    <source>
        <dbReference type="Pfam" id="PF03958"/>
    </source>
</evidence>
<dbReference type="InterPro" id="IPR001775">
    <property type="entry name" value="GspD/PilQ"/>
</dbReference>
<feature type="domain" description="GspD-like N0" evidence="15">
    <location>
        <begin position="33"/>
        <end position="102"/>
    </location>
</feature>
<dbReference type="PANTHER" id="PTHR30332:SF24">
    <property type="entry name" value="SECRETIN GSPD-RELATED"/>
    <property type="match status" value="1"/>
</dbReference>
<sequence>MNLNNVGRKLTGLASGILLSLSGAAMAADYSASFKGTDINEFINVVGKNLNKTVIVDPSVRGKVNVRSYDLLNEEQYYQFFLNVLDVYGYAVVKMDNGVLKVIKSKVAKTSSIPVVDDKNPGQGDEMVTRVVPVRNVSVRELSPLLRQLNDNAGGGNVVHYEPSNVLMLTGRASVVNRLVEIVRRVDKAGDQEVDIIHLKFASASEMVRIIDSLTKGDGKSKIPSILQPKIVADDRTNAVVISGDPKARQRVAKLIQQLDSELESTGNTRVIYLKYANAKEVSEVLKGVSSSVEGAKSKAASKSSAKSNLSIEPHEDTNSLVITAQPDVMRTLEQVINQLDIRRAQVLVEAIIVELSEGDGVNFGIQWVTEAGGTQFNNGTQVPVTAIGAGIYDAQDTTTTTTGVDSDGKPYTTTSTTSGDVSTLASALSGINGLAAGIMNSSGTFGAIIQAAANDSQSNILATPSIMTLDNQEAAFIVGEEVPVITGSSASSGNDNPFQTVERQEVGIKLKVTPQINEGDAVQLTIEQEVSQVLGSTSVDVTFAKRQVNTTILADSGQTIVIGGLLDEQVTESVSKVPWLGDIPWIGNLFKSTSSSTKKRNLMVFIKATIIRNNASIRGVSNRKYSLMRAEQLLQQEDGVALMPNTDVPVLPKFNEERVISPELRKYLEDQDDKTVQFDVRPPAESDDEHKQQSEAL</sequence>
<evidence type="ECO:0000256" key="11">
    <source>
        <dbReference type="SAM" id="MobiDB-lite"/>
    </source>
</evidence>
<feature type="domain" description="NolW-like" evidence="14">
    <location>
        <begin position="269"/>
        <end position="346"/>
    </location>
</feature>
<evidence type="ECO:0000256" key="1">
    <source>
        <dbReference type="ARBA" id="ARBA00004442"/>
    </source>
</evidence>
<dbReference type="InterPro" id="IPR038591">
    <property type="entry name" value="NolW-like_sf"/>
</dbReference>
<dbReference type="Pfam" id="PF00263">
    <property type="entry name" value="Secretin"/>
    <property type="match status" value="1"/>
</dbReference>
<evidence type="ECO:0000256" key="3">
    <source>
        <dbReference type="ARBA" id="ARBA00022448"/>
    </source>
</evidence>
<dbReference type="NCBIfam" id="TIGR02517">
    <property type="entry name" value="type_II_gspD"/>
    <property type="match status" value="1"/>
</dbReference>
<comment type="similarity">
    <text evidence="2">Belongs to the bacterial secretin family. GSP D subfamily.</text>
</comment>
<protein>
    <submittedName>
        <fullName evidence="16">Type II secretion system protein GspD</fullName>
    </submittedName>
</protein>
<keyword evidence="8" id="KW-0472">Membrane</keyword>
<dbReference type="InterPro" id="IPR004846">
    <property type="entry name" value="T2SS/T3SS_dom"/>
</dbReference>
<dbReference type="InterPro" id="IPR005644">
    <property type="entry name" value="NolW-like"/>
</dbReference>
<evidence type="ECO:0000259" key="13">
    <source>
        <dbReference type="Pfam" id="PF00263"/>
    </source>
</evidence>
<evidence type="ECO:0000256" key="7">
    <source>
        <dbReference type="ARBA" id="ARBA00022927"/>
    </source>
</evidence>
<evidence type="ECO:0000313" key="17">
    <source>
        <dbReference type="Proteomes" id="UP000327424"/>
    </source>
</evidence>
<evidence type="ECO:0000256" key="6">
    <source>
        <dbReference type="ARBA" id="ARBA00022729"/>
    </source>
</evidence>
<keyword evidence="5" id="KW-0812">Transmembrane</keyword>
<dbReference type="EMBL" id="CP044399">
    <property type="protein sequence ID" value="QFI39286.1"/>
    <property type="molecule type" value="Genomic_DNA"/>
</dbReference>
<dbReference type="InterPro" id="IPR050810">
    <property type="entry name" value="Bact_Secretion_Sys_Channel"/>
</dbReference>
<name>A0A5J6WM91_MORMI</name>
<feature type="region of interest" description="Disordered" evidence="11">
    <location>
        <begin position="401"/>
        <end position="420"/>
    </location>
</feature>
<evidence type="ECO:0000256" key="2">
    <source>
        <dbReference type="ARBA" id="ARBA00006980"/>
    </source>
</evidence>
<accession>A0A5J6WM91</accession>
<keyword evidence="17" id="KW-1185">Reference proteome</keyword>
<dbReference type="InterPro" id="IPR004845">
    <property type="entry name" value="T2SS_GspD_CS"/>
</dbReference>
<keyword evidence="4" id="KW-1134">Transmembrane beta strand</keyword>
<dbReference type="PRINTS" id="PR00811">
    <property type="entry name" value="BCTERIALGSPD"/>
</dbReference>
<keyword evidence="7" id="KW-0653">Protein transport</keyword>
<feature type="region of interest" description="Disordered" evidence="11">
    <location>
        <begin position="671"/>
        <end position="698"/>
    </location>
</feature>
<dbReference type="Pfam" id="PF03958">
    <property type="entry name" value="Secretin_N"/>
    <property type="match status" value="3"/>
</dbReference>
<feature type="domain" description="NolW-like" evidence="14">
    <location>
        <begin position="195"/>
        <end position="262"/>
    </location>
</feature>
<dbReference type="Gene3D" id="3.30.1370.120">
    <property type="match status" value="3"/>
</dbReference>
<organism evidence="16 17">
    <name type="scientific">Moritella marina ATCC 15381</name>
    <dbReference type="NCBI Taxonomy" id="1202962"/>
    <lineage>
        <taxon>Bacteria</taxon>
        <taxon>Pseudomonadati</taxon>
        <taxon>Pseudomonadota</taxon>
        <taxon>Gammaproteobacteria</taxon>
        <taxon>Alteromonadales</taxon>
        <taxon>Moritellaceae</taxon>
        <taxon>Moritella</taxon>
    </lineage>
</organism>
<dbReference type="PROSITE" id="PS00875">
    <property type="entry name" value="T2SP_D"/>
    <property type="match status" value="1"/>
</dbReference>
<gene>
    <name evidence="16" type="primary">gspD</name>
    <name evidence="16" type="ORF">FR932_16275</name>
</gene>
<feature type="chain" id="PRO_5023820681" evidence="12">
    <location>
        <begin position="28"/>
        <end position="698"/>
    </location>
</feature>
<dbReference type="AlphaFoldDB" id="A0A5J6WM91"/>
<evidence type="ECO:0000256" key="5">
    <source>
        <dbReference type="ARBA" id="ARBA00022692"/>
    </source>
</evidence>
<keyword evidence="9" id="KW-0998">Cell outer membrane</keyword>
<evidence type="ECO:0000256" key="4">
    <source>
        <dbReference type="ARBA" id="ARBA00022452"/>
    </source>
</evidence>
<feature type="domain" description="NolW-like" evidence="14">
    <location>
        <begin position="129"/>
        <end position="192"/>
    </location>
</feature>
<proteinExistence type="inferred from homology"/>
<dbReference type="InterPro" id="IPR013356">
    <property type="entry name" value="T2SS_GspD"/>
</dbReference>
<dbReference type="RefSeq" id="WP_019443144.1">
    <property type="nucleotide sequence ID" value="NZ_ALOE01000041.1"/>
</dbReference>
<dbReference type="GO" id="GO:0015628">
    <property type="term" value="P:protein secretion by the type II secretion system"/>
    <property type="evidence" value="ECO:0007669"/>
    <property type="project" value="InterPro"/>
</dbReference>
<reference evidence="16 17" key="1">
    <citation type="submission" date="2019-09" db="EMBL/GenBank/DDBJ databases">
        <title>Hybrid Assembly of the complete Genome of the Deep-Sea Bacterium Moritella marina from long Nanopore and Illumina reads.</title>
        <authorList>
            <person name="Magin S."/>
            <person name="Georgoulis A."/>
            <person name="Papadimitriou K."/>
            <person name="Iliakis G."/>
            <person name="Vorgias C.E."/>
        </authorList>
    </citation>
    <scope>NUCLEOTIDE SEQUENCE [LARGE SCALE GENOMIC DNA]</scope>
    <source>
        <strain evidence="16 17">MP-1</strain>
    </source>
</reference>
<evidence type="ECO:0000256" key="10">
    <source>
        <dbReference type="RuleBase" id="RU004004"/>
    </source>
</evidence>
<dbReference type="GO" id="GO:0015627">
    <property type="term" value="C:type II protein secretion system complex"/>
    <property type="evidence" value="ECO:0007669"/>
    <property type="project" value="InterPro"/>
</dbReference>
<dbReference type="PANTHER" id="PTHR30332">
    <property type="entry name" value="PROBABLE GENERAL SECRETION PATHWAY PROTEIN D"/>
    <property type="match status" value="1"/>
</dbReference>
<evidence type="ECO:0000313" key="16">
    <source>
        <dbReference type="EMBL" id="QFI39286.1"/>
    </source>
</evidence>
<comment type="subcellular location">
    <subcellularLocation>
        <location evidence="1 10">Cell outer membrane</location>
    </subcellularLocation>
</comment>
<dbReference type="GO" id="GO:0009279">
    <property type="term" value="C:cell outer membrane"/>
    <property type="evidence" value="ECO:0007669"/>
    <property type="project" value="UniProtKB-SubCell"/>
</dbReference>
<evidence type="ECO:0000256" key="8">
    <source>
        <dbReference type="ARBA" id="ARBA00023136"/>
    </source>
</evidence>
<dbReference type="InterPro" id="IPR049371">
    <property type="entry name" value="GspD-like_N0"/>
</dbReference>
<keyword evidence="6 12" id="KW-0732">Signal</keyword>
<dbReference type="OrthoDB" id="9775455at2"/>
<dbReference type="Proteomes" id="UP000327424">
    <property type="component" value="Chromosome"/>
</dbReference>
<dbReference type="Pfam" id="PF21305">
    <property type="entry name" value="type_II_gspD_N0"/>
    <property type="match status" value="1"/>
</dbReference>
<dbReference type="PRINTS" id="PR01032">
    <property type="entry name" value="PHAGEIV"/>
</dbReference>
<feature type="signal peptide" evidence="12">
    <location>
        <begin position="1"/>
        <end position="27"/>
    </location>
</feature>
<keyword evidence="3 10" id="KW-0813">Transport</keyword>
<dbReference type="KEGG" id="mmaa:FR932_16275"/>
<feature type="domain" description="Type II/III secretion system secretin-like" evidence="13">
    <location>
        <begin position="454"/>
        <end position="613"/>
    </location>
</feature>
<evidence type="ECO:0000256" key="9">
    <source>
        <dbReference type="ARBA" id="ARBA00023237"/>
    </source>
</evidence>
<evidence type="ECO:0000256" key="12">
    <source>
        <dbReference type="SAM" id="SignalP"/>
    </source>
</evidence>
<evidence type="ECO:0000259" key="15">
    <source>
        <dbReference type="Pfam" id="PF21305"/>
    </source>
</evidence>